<gene>
    <name evidence="1" type="ORF">PsorP6_012121</name>
</gene>
<keyword evidence="2" id="KW-1185">Reference proteome</keyword>
<name>A0ACC0WKB1_9STRA</name>
<protein>
    <submittedName>
        <fullName evidence="1">Uncharacterized protein</fullName>
    </submittedName>
</protein>
<dbReference type="EMBL" id="CM047591">
    <property type="protein sequence ID" value="KAI9919192.1"/>
    <property type="molecule type" value="Genomic_DNA"/>
</dbReference>
<organism evidence="1 2">
    <name type="scientific">Peronosclerospora sorghi</name>
    <dbReference type="NCBI Taxonomy" id="230839"/>
    <lineage>
        <taxon>Eukaryota</taxon>
        <taxon>Sar</taxon>
        <taxon>Stramenopiles</taxon>
        <taxon>Oomycota</taxon>
        <taxon>Peronosporomycetes</taxon>
        <taxon>Peronosporales</taxon>
        <taxon>Peronosporaceae</taxon>
        <taxon>Peronosclerospora</taxon>
    </lineage>
</organism>
<dbReference type="Proteomes" id="UP001163321">
    <property type="component" value="Chromosome 12"/>
</dbReference>
<sequence>METTILCVANARENAVMRDCEVLATRSGVIIRASARVVVPLVPIVYISRQSVDGDDSTCNGLKNEWEGSVDDGGE</sequence>
<comment type="caution">
    <text evidence="1">The sequence shown here is derived from an EMBL/GenBank/DDBJ whole genome shotgun (WGS) entry which is preliminary data.</text>
</comment>
<reference evidence="1 2" key="1">
    <citation type="journal article" date="2022" name="bioRxiv">
        <title>The genome of the oomycete Peronosclerospora sorghi, a cosmopolitan pathogen of maize and sorghum, is inflated with dispersed pseudogenes.</title>
        <authorList>
            <person name="Fletcher K."/>
            <person name="Martin F."/>
            <person name="Isakeit T."/>
            <person name="Cavanaugh K."/>
            <person name="Magill C."/>
            <person name="Michelmore R."/>
        </authorList>
    </citation>
    <scope>NUCLEOTIDE SEQUENCE [LARGE SCALE GENOMIC DNA]</scope>
    <source>
        <strain evidence="1">P6</strain>
    </source>
</reference>
<accession>A0ACC0WKB1</accession>
<evidence type="ECO:0000313" key="2">
    <source>
        <dbReference type="Proteomes" id="UP001163321"/>
    </source>
</evidence>
<proteinExistence type="predicted"/>
<evidence type="ECO:0000313" key="1">
    <source>
        <dbReference type="EMBL" id="KAI9919192.1"/>
    </source>
</evidence>